<keyword evidence="4" id="KW-0732">Signal</keyword>
<dbReference type="Pfam" id="PF02932">
    <property type="entry name" value="Neur_chan_memb"/>
    <property type="match status" value="1"/>
</dbReference>
<keyword evidence="14 20" id="KW-0407">Ion channel</keyword>
<dbReference type="GO" id="GO:0005230">
    <property type="term" value="F:extracellular ligand-gated monoatomic ion channel activity"/>
    <property type="evidence" value="ECO:0007669"/>
    <property type="project" value="InterPro"/>
</dbReference>
<comment type="function">
    <text evidence="19">Forms serotonin (5-hydroxytryptamine/5-HT3)-activated cation-selective channel complexes, which when activated cause fast, depolarizing responses in neurons.</text>
</comment>
<dbReference type="Gene3D" id="1.20.58.390">
    <property type="entry name" value="Neurotransmitter-gated ion-channel transmembrane domain"/>
    <property type="match status" value="1"/>
</dbReference>
<keyword evidence="3 20" id="KW-0812">Transmembrane</keyword>
<dbReference type="InterPro" id="IPR006202">
    <property type="entry name" value="Neur_chan_lig-bd"/>
</dbReference>
<evidence type="ECO:0000259" key="22">
    <source>
        <dbReference type="Pfam" id="PF02931"/>
    </source>
</evidence>
<dbReference type="PRINTS" id="PR00252">
    <property type="entry name" value="NRIONCHANNEL"/>
</dbReference>
<dbReference type="InterPro" id="IPR036719">
    <property type="entry name" value="Neuro-gated_channel_TM_sf"/>
</dbReference>
<dbReference type="InterPro" id="IPR036734">
    <property type="entry name" value="Neur_chan_lig-bd_sf"/>
</dbReference>
<dbReference type="FunFam" id="2.70.170.10:FF:000017">
    <property type="entry name" value="5-hydroxytryptamine receptor 3A"/>
    <property type="match status" value="1"/>
</dbReference>
<evidence type="ECO:0000256" key="20">
    <source>
        <dbReference type="RuleBase" id="RU000687"/>
    </source>
</evidence>
<reference evidence="25" key="1">
    <citation type="submission" date="2025-08" db="UniProtKB">
        <authorList>
            <consortium name="RefSeq"/>
        </authorList>
    </citation>
    <scope>IDENTIFICATION</scope>
</reference>
<organism evidence="24 25">
    <name type="scientific">Chanos chanos</name>
    <name type="common">Milkfish</name>
    <name type="synonym">Mugil chanos</name>
    <dbReference type="NCBI Taxonomy" id="29144"/>
    <lineage>
        <taxon>Eukaryota</taxon>
        <taxon>Metazoa</taxon>
        <taxon>Chordata</taxon>
        <taxon>Craniata</taxon>
        <taxon>Vertebrata</taxon>
        <taxon>Euteleostomi</taxon>
        <taxon>Actinopterygii</taxon>
        <taxon>Neopterygii</taxon>
        <taxon>Teleostei</taxon>
        <taxon>Ostariophysi</taxon>
        <taxon>Gonorynchiformes</taxon>
        <taxon>Chanidae</taxon>
        <taxon>Chanos</taxon>
    </lineage>
</organism>
<dbReference type="AlphaFoldDB" id="A0A6J2WQ12"/>
<dbReference type="InterPro" id="IPR006029">
    <property type="entry name" value="Neurotrans-gated_channel_TM"/>
</dbReference>
<dbReference type="GeneID" id="115825997"/>
<sequence length="505" mass="57285">MELSGYIPPIQGLKDTYKFQRHAHSYLLKSEYQELVGGGVHFDWLSTSEILWNQHHHRDLTQTVLVMRFLQLLAVLGVLGNACAQNGCGYGDLQERLGLGSTNVTLTSARPVRNWWTPTYVYVDLYLLAITDVNEKAQSFSSQIAVGLGWTNEFVSWDPKKFCGLSFMTVPRDKLWIPDTIIRESIKTEASMSTEPYIRLYASGIVSTEELYTTTSSCKMDLEKFPFDTQECTLTITTLMHDMYEVHIMPYSNASVLTINSRRNFQTQGEWELISIKNVNETESSHLTYTITIKRRPSLYVLIFFLPIFCFLVLDVASFFMTESTGEKLSFKVTLLLAISVLLLILHDILPSTADSVPLIGIYCSVIFVLTGLSILETILIGFLISRDKQADEDNWTSSKPREDMTNGTEFNQEGDTDRDGDALKSGASGGEQSSSISLLQQILNELQNADQRSSHADAEWKKGRPRRWRRVARIIDITFFIVYVISIVVFLLLISMSWFNVVLD</sequence>
<comment type="subcellular location">
    <subcellularLocation>
        <location evidence="15">Postsynaptic cell membrane</location>
        <topology evidence="15">Multi-pass membrane protein</topology>
    </subcellularLocation>
</comment>
<evidence type="ECO:0000256" key="9">
    <source>
        <dbReference type="ARBA" id="ARBA00023157"/>
    </source>
</evidence>
<evidence type="ECO:0000256" key="18">
    <source>
        <dbReference type="ARBA" id="ARBA00036634"/>
    </source>
</evidence>
<dbReference type="InterPro" id="IPR018000">
    <property type="entry name" value="Neurotransmitter_ion_chnl_CS"/>
</dbReference>
<feature type="domain" description="Neurotransmitter-gated ion-channel transmembrane" evidence="23">
    <location>
        <begin position="310"/>
        <end position="458"/>
    </location>
</feature>
<keyword evidence="9" id="KW-1015">Disulfide bond</keyword>
<keyword evidence="7 20" id="KW-0406">Ion transport</keyword>
<comment type="catalytic activity">
    <reaction evidence="16">
        <text>K(+)(in) = K(+)(out)</text>
        <dbReference type="Rhea" id="RHEA:29463"/>
        <dbReference type="ChEBI" id="CHEBI:29103"/>
    </reaction>
</comment>
<dbReference type="InParanoid" id="A0A6J2WQ12"/>
<dbReference type="GO" id="GO:0045211">
    <property type="term" value="C:postsynaptic membrane"/>
    <property type="evidence" value="ECO:0007669"/>
    <property type="project" value="UniProtKB-SubCell"/>
</dbReference>
<dbReference type="Pfam" id="PF02931">
    <property type="entry name" value="Neur_chan_LBD"/>
    <property type="match status" value="1"/>
</dbReference>
<keyword evidence="1 20" id="KW-0813">Transport</keyword>
<evidence type="ECO:0000256" key="14">
    <source>
        <dbReference type="ARBA" id="ARBA00023303"/>
    </source>
</evidence>
<feature type="region of interest" description="Disordered" evidence="21">
    <location>
        <begin position="393"/>
        <end position="433"/>
    </location>
</feature>
<keyword evidence="24" id="KW-1185">Reference proteome</keyword>
<dbReference type="GO" id="GO:0004888">
    <property type="term" value="F:transmembrane signaling receptor activity"/>
    <property type="evidence" value="ECO:0007669"/>
    <property type="project" value="InterPro"/>
</dbReference>
<evidence type="ECO:0000256" key="13">
    <source>
        <dbReference type="ARBA" id="ARBA00023286"/>
    </source>
</evidence>
<evidence type="ECO:0000256" key="2">
    <source>
        <dbReference type="ARBA" id="ARBA00022475"/>
    </source>
</evidence>
<evidence type="ECO:0000256" key="6">
    <source>
        <dbReference type="ARBA" id="ARBA00023018"/>
    </source>
</evidence>
<evidence type="ECO:0000256" key="7">
    <source>
        <dbReference type="ARBA" id="ARBA00023065"/>
    </source>
</evidence>
<evidence type="ECO:0000256" key="17">
    <source>
        <dbReference type="ARBA" id="ARBA00036239"/>
    </source>
</evidence>
<dbReference type="InterPro" id="IPR006201">
    <property type="entry name" value="Neur_channel"/>
</dbReference>
<evidence type="ECO:0000256" key="11">
    <source>
        <dbReference type="ARBA" id="ARBA00023180"/>
    </source>
</evidence>
<dbReference type="PANTHER" id="PTHR18945">
    <property type="entry name" value="NEUROTRANSMITTER GATED ION CHANNEL"/>
    <property type="match status" value="1"/>
</dbReference>
<protein>
    <submittedName>
        <fullName evidence="25">5-hydroxytryptamine receptor 3A</fullName>
    </submittedName>
</protein>
<evidence type="ECO:0000256" key="5">
    <source>
        <dbReference type="ARBA" id="ARBA00022989"/>
    </source>
</evidence>
<evidence type="ECO:0000256" key="3">
    <source>
        <dbReference type="ARBA" id="ARBA00022692"/>
    </source>
</evidence>
<keyword evidence="13" id="KW-1071">Ligand-gated ion channel</keyword>
<evidence type="ECO:0000256" key="15">
    <source>
        <dbReference type="ARBA" id="ARBA00034104"/>
    </source>
</evidence>
<evidence type="ECO:0000256" key="10">
    <source>
        <dbReference type="ARBA" id="ARBA00023170"/>
    </source>
</evidence>
<feature type="transmembrane region" description="Helical" evidence="20">
    <location>
        <begin position="475"/>
        <end position="500"/>
    </location>
</feature>
<comment type="catalytic activity">
    <reaction evidence="17">
        <text>Na(+)(in) = Na(+)(out)</text>
        <dbReference type="Rhea" id="RHEA:34963"/>
        <dbReference type="ChEBI" id="CHEBI:29101"/>
    </reaction>
</comment>
<evidence type="ECO:0000313" key="25">
    <source>
        <dbReference type="RefSeq" id="XP_030645541.1"/>
    </source>
</evidence>
<name>A0A6J2WQ12_CHACN</name>
<keyword evidence="10 25" id="KW-0675">Receptor</keyword>
<keyword evidence="2" id="KW-1003">Cell membrane</keyword>
<keyword evidence="6" id="KW-0770">Synapse</keyword>
<dbReference type="SUPFAM" id="SSF90112">
    <property type="entry name" value="Neurotransmitter-gated ion-channel transmembrane pore"/>
    <property type="match status" value="1"/>
</dbReference>
<evidence type="ECO:0000256" key="12">
    <source>
        <dbReference type="ARBA" id="ARBA00023257"/>
    </source>
</evidence>
<gene>
    <name evidence="25" type="primary">LOC115825997</name>
</gene>
<evidence type="ECO:0000256" key="19">
    <source>
        <dbReference type="ARBA" id="ARBA00037540"/>
    </source>
</evidence>
<feature type="transmembrane region" description="Helical" evidence="20">
    <location>
        <begin position="360"/>
        <end position="385"/>
    </location>
</feature>
<feature type="transmembrane region" description="Helical" evidence="20">
    <location>
        <begin position="299"/>
        <end position="321"/>
    </location>
</feature>
<evidence type="ECO:0000256" key="21">
    <source>
        <dbReference type="SAM" id="MobiDB-lite"/>
    </source>
</evidence>
<keyword evidence="8 20" id="KW-0472">Membrane</keyword>
<dbReference type="RefSeq" id="XP_030645541.1">
    <property type="nucleotide sequence ID" value="XM_030789681.1"/>
</dbReference>
<keyword evidence="5 20" id="KW-1133">Transmembrane helix</keyword>
<dbReference type="Proteomes" id="UP000504632">
    <property type="component" value="Chromosome 13"/>
</dbReference>
<evidence type="ECO:0000259" key="23">
    <source>
        <dbReference type="Pfam" id="PF02932"/>
    </source>
</evidence>
<dbReference type="OrthoDB" id="6097796at2759"/>
<evidence type="ECO:0000256" key="8">
    <source>
        <dbReference type="ARBA" id="ARBA00023136"/>
    </source>
</evidence>
<evidence type="ECO:0000313" key="24">
    <source>
        <dbReference type="Proteomes" id="UP000504632"/>
    </source>
</evidence>
<accession>A0A6J2WQ12</accession>
<comment type="catalytic activity">
    <reaction evidence="18">
        <text>Ca(2+)(in) = Ca(2+)(out)</text>
        <dbReference type="Rhea" id="RHEA:29671"/>
        <dbReference type="ChEBI" id="CHEBI:29108"/>
    </reaction>
</comment>
<proteinExistence type="inferred from homology"/>
<comment type="similarity">
    <text evidence="20">Belongs to the ligand-gated ion channel (TC 1.A.9) family.</text>
</comment>
<evidence type="ECO:0000256" key="4">
    <source>
        <dbReference type="ARBA" id="ARBA00022729"/>
    </source>
</evidence>
<feature type="domain" description="Neurotransmitter-gated ion-channel ligand-binding" evidence="22">
    <location>
        <begin position="108"/>
        <end position="297"/>
    </location>
</feature>
<evidence type="ECO:0000256" key="16">
    <source>
        <dbReference type="ARBA" id="ARBA00034430"/>
    </source>
</evidence>
<keyword evidence="11" id="KW-0325">Glycoprotein</keyword>
<evidence type="ECO:0000256" key="1">
    <source>
        <dbReference type="ARBA" id="ARBA00022448"/>
    </source>
</evidence>
<dbReference type="InterPro" id="IPR038050">
    <property type="entry name" value="Neuro_actylchol_rec"/>
</dbReference>
<dbReference type="Gene3D" id="2.70.170.10">
    <property type="entry name" value="Neurotransmitter-gated ion-channel ligand-binding domain"/>
    <property type="match status" value="1"/>
</dbReference>
<keyword evidence="12" id="KW-0628">Postsynaptic cell membrane</keyword>
<dbReference type="SUPFAM" id="SSF63712">
    <property type="entry name" value="Nicotinic receptor ligand binding domain-like"/>
    <property type="match status" value="1"/>
</dbReference>
<feature type="transmembrane region" description="Helical" evidence="20">
    <location>
        <begin position="333"/>
        <end position="354"/>
    </location>
</feature>
<dbReference type="PROSITE" id="PS00236">
    <property type="entry name" value="NEUROTR_ION_CHANNEL"/>
    <property type="match status" value="1"/>
</dbReference>